<feature type="compositionally biased region" description="Basic and acidic residues" evidence="2">
    <location>
        <begin position="303"/>
        <end position="322"/>
    </location>
</feature>
<dbReference type="SMART" id="SM00343">
    <property type="entry name" value="ZnF_C2HC"/>
    <property type="match status" value="2"/>
</dbReference>
<organism evidence="4 5">
    <name type="scientific">Zophobas morio</name>
    <dbReference type="NCBI Taxonomy" id="2755281"/>
    <lineage>
        <taxon>Eukaryota</taxon>
        <taxon>Metazoa</taxon>
        <taxon>Ecdysozoa</taxon>
        <taxon>Arthropoda</taxon>
        <taxon>Hexapoda</taxon>
        <taxon>Insecta</taxon>
        <taxon>Pterygota</taxon>
        <taxon>Neoptera</taxon>
        <taxon>Endopterygota</taxon>
        <taxon>Coleoptera</taxon>
        <taxon>Polyphaga</taxon>
        <taxon>Cucujiformia</taxon>
        <taxon>Tenebrionidae</taxon>
        <taxon>Zophobas</taxon>
    </lineage>
</organism>
<dbReference type="SUPFAM" id="SSF57756">
    <property type="entry name" value="Retrovirus zinc finger-like domains"/>
    <property type="match status" value="1"/>
</dbReference>
<feature type="domain" description="CCHC-type" evidence="3">
    <location>
        <begin position="180"/>
        <end position="194"/>
    </location>
</feature>
<evidence type="ECO:0000256" key="2">
    <source>
        <dbReference type="SAM" id="MobiDB-lite"/>
    </source>
</evidence>
<dbReference type="Gene3D" id="4.10.60.10">
    <property type="entry name" value="Zinc finger, CCHC-type"/>
    <property type="match status" value="1"/>
</dbReference>
<protein>
    <recommendedName>
        <fullName evidence="3">CCHC-type domain-containing protein</fullName>
    </recommendedName>
</protein>
<dbReference type="PROSITE" id="PS50158">
    <property type="entry name" value="ZF_CCHC"/>
    <property type="match status" value="1"/>
</dbReference>
<feature type="compositionally biased region" description="Basic and acidic residues" evidence="2">
    <location>
        <begin position="100"/>
        <end position="118"/>
    </location>
</feature>
<feature type="region of interest" description="Disordered" evidence="2">
    <location>
        <begin position="218"/>
        <end position="247"/>
    </location>
</feature>
<dbReference type="AlphaFoldDB" id="A0AA38IK11"/>
<accession>A0AA38IK11</accession>
<feature type="region of interest" description="Disordered" evidence="2">
    <location>
        <begin position="84"/>
        <end position="142"/>
    </location>
</feature>
<comment type="caution">
    <text evidence="4">The sequence shown here is derived from an EMBL/GenBank/DDBJ whole genome shotgun (WGS) entry which is preliminary data.</text>
</comment>
<dbReference type="Pfam" id="PF00098">
    <property type="entry name" value="zf-CCHC"/>
    <property type="match status" value="1"/>
</dbReference>
<keyword evidence="1" id="KW-0862">Zinc</keyword>
<proteinExistence type="predicted"/>
<evidence type="ECO:0000256" key="1">
    <source>
        <dbReference type="PROSITE-ProRule" id="PRU00047"/>
    </source>
</evidence>
<keyword evidence="1" id="KW-0863">Zinc-finger</keyword>
<dbReference type="GO" id="GO:0003676">
    <property type="term" value="F:nucleic acid binding"/>
    <property type="evidence" value="ECO:0007669"/>
    <property type="project" value="InterPro"/>
</dbReference>
<evidence type="ECO:0000313" key="5">
    <source>
        <dbReference type="Proteomes" id="UP001168821"/>
    </source>
</evidence>
<keyword evidence="1" id="KW-0479">Metal-binding</keyword>
<dbReference type="EMBL" id="JALNTZ010000003">
    <property type="protein sequence ID" value="KAJ3658517.1"/>
    <property type="molecule type" value="Genomic_DNA"/>
</dbReference>
<evidence type="ECO:0000313" key="4">
    <source>
        <dbReference type="EMBL" id="KAJ3658517.1"/>
    </source>
</evidence>
<gene>
    <name evidence="4" type="ORF">Zmor_010252</name>
</gene>
<reference evidence="4" key="1">
    <citation type="journal article" date="2023" name="G3 (Bethesda)">
        <title>Whole genome assemblies of Zophobas morio and Tenebrio molitor.</title>
        <authorList>
            <person name="Kaur S."/>
            <person name="Stinson S.A."/>
            <person name="diCenzo G.C."/>
        </authorList>
    </citation>
    <scope>NUCLEOTIDE SEQUENCE</scope>
    <source>
        <strain evidence="4">QUZm001</strain>
    </source>
</reference>
<keyword evidence="5" id="KW-1185">Reference proteome</keyword>
<feature type="compositionally biased region" description="Polar residues" evidence="2">
    <location>
        <begin position="119"/>
        <end position="131"/>
    </location>
</feature>
<dbReference type="GO" id="GO:0008270">
    <property type="term" value="F:zinc ion binding"/>
    <property type="evidence" value="ECO:0007669"/>
    <property type="project" value="UniProtKB-KW"/>
</dbReference>
<dbReference type="InterPro" id="IPR001878">
    <property type="entry name" value="Znf_CCHC"/>
</dbReference>
<feature type="compositionally biased region" description="Polar residues" evidence="2">
    <location>
        <begin position="270"/>
        <end position="279"/>
    </location>
</feature>
<evidence type="ECO:0000259" key="3">
    <source>
        <dbReference type="PROSITE" id="PS50158"/>
    </source>
</evidence>
<sequence>MMNDNISPCPTAPTLSLEAASSYPRQGPVRTFFVYIKDHGRLGDQVEKQKVLVAKLKLTGDAKHYLEWNDKLRNATTWEEWSTELKKSYEQPPPTLEATHPQETHRQEVDEPVTDHNEQQQVVATPTSWKTGKQDDESDDQIAHTQASIPSYHGMIAPTRVKNQSFRNNRTFHGRPPIVCYQCGKFGHIRRSCRGRPRQYRNPPDGAHAHSLVDWEQAAENPSSTVKGPTQNRLLNTSKSSGSSRNTFSKKSRMLCFRCGEQEHVMAQHQTSSCCTRNYDSNESKQEAGHPLFASPNQPLKSSRTELLEKVEVRGRPEPKHN</sequence>
<name>A0AA38IK11_9CUCU</name>
<feature type="compositionally biased region" description="Polar residues" evidence="2">
    <location>
        <begin position="220"/>
        <end position="247"/>
    </location>
</feature>
<dbReference type="Proteomes" id="UP001168821">
    <property type="component" value="Unassembled WGS sequence"/>
</dbReference>
<feature type="region of interest" description="Disordered" evidence="2">
    <location>
        <begin position="270"/>
        <end position="322"/>
    </location>
</feature>
<dbReference type="InterPro" id="IPR036875">
    <property type="entry name" value="Znf_CCHC_sf"/>
</dbReference>